<keyword evidence="1" id="KW-0677">Repeat</keyword>
<dbReference type="PRINTS" id="PR00364">
    <property type="entry name" value="DISEASERSIST"/>
</dbReference>
<dbReference type="InterPro" id="IPR041118">
    <property type="entry name" value="Rx_N"/>
</dbReference>
<evidence type="ECO:0000256" key="2">
    <source>
        <dbReference type="ARBA" id="ARBA00022741"/>
    </source>
</evidence>
<evidence type="ECO:0000259" key="7">
    <source>
        <dbReference type="Pfam" id="PF23559"/>
    </source>
</evidence>
<protein>
    <submittedName>
        <fullName evidence="9">Uncharacterized protein</fullName>
    </submittedName>
</protein>
<dbReference type="Gramene" id="AUR62007264-RA">
    <property type="protein sequence ID" value="AUR62007264-RA:cds"/>
    <property type="gene ID" value="AUR62007264"/>
</dbReference>
<dbReference type="InterPro" id="IPR036388">
    <property type="entry name" value="WH-like_DNA-bd_sf"/>
</dbReference>
<dbReference type="GO" id="GO:0043531">
    <property type="term" value="F:ADP binding"/>
    <property type="evidence" value="ECO:0007669"/>
    <property type="project" value="InterPro"/>
</dbReference>
<feature type="domain" description="Disease resistance N-terminal" evidence="6">
    <location>
        <begin position="1117"/>
        <end position="1202"/>
    </location>
</feature>
<keyword evidence="10" id="KW-1185">Reference proteome</keyword>
<name>A0A803L5X5_CHEQI</name>
<evidence type="ECO:0000256" key="1">
    <source>
        <dbReference type="ARBA" id="ARBA00022737"/>
    </source>
</evidence>
<dbReference type="FunFam" id="1.10.10.10:FF:000322">
    <property type="entry name" value="Probable disease resistance protein At1g63360"/>
    <property type="match status" value="1"/>
</dbReference>
<dbReference type="InterPro" id="IPR055414">
    <property type="entry name" value="LRR_R13L4/SHOC2-like"/>
</dbReference>
<dbReference type="SUPFAM" id="SSF52058">
    <property type="entry name" value="L domain-like"/>
    <property type="match status" value="1"/>
</dbReference>
<evidence type="ECO:0000313" key="9">
    <source>
        <dbReference type="EnsemblPlants" id="AUR62007264-RA:cds"/>
    </source>
</evidence>
<dbReference type="InterPro" id="IPR058922">
    <property type="entry name" value="WHD_DRP"/>
</dbReference>
<reference evidence="9" key="1">
    <citation type="journal article" date="2017" name="Nature">
        <title>The genome of Chenopodium quinoa.</title>
        <authorList>
            <person name="Jarvis D.E."/>
            <person name="Ho Y.S."/>
            <person name="Lightfoot D.J."/>
            <person name="Schmoeckel S.M."/>
            <person name="Li B."/>
            <person name="Borm T.J.A."/>
            <person name="Ohyanagi H."/>
            <person name="Mineta K."/>
            <person name="Michell C.T."/>
            <person name="Saber N."/>
            <person name="Kharbatia N.M."/>
            <person name="Rupper R.R."/>
            <person name="Sharp A.R."/>
            <person name="Dally N."/>
            <person name="Boughton B.A."/>
            <person name="Woo Y.H."/>
            <person name="Gao G."/>
            <person name="Schijlen E.G.W.M."/>
            <person name="Guo X."/>
            <person name="Momin A.A."/>
            <person name="Negrao S."/>
            <person name="Al-Babili S."/>
            <person name="Gehring C."/>
            <person name="Roessner U."/>
            <person name="Jung C."/>
            <person name="Murphy K."/>
            <person name="Arold S.T."/>
            <person name="Gojobori T."/>
            <person name="van der Linden C.G."/>
            <person name="van Loo E.N."/>
            <person name="Jellen E.N."/>
            <person name="Maughan P.J."/>
            <person name="Tester M."/>
        </authorList>
    </citation>
    <scope>NUCLEOTIDE SEQUENCE [LARGE SCALE GENOMIC DNA]</scope>
    <source>
        <strain evidence="9">cv. PI 614886</strain>
    </source>
</reference>
<feature type="domain" description="Disease resistance R13L4/SHOC-2-like LRR" evidence="8">
    <location>
        <begin position="565"/>
        <end position="804"/>
    </location>
</feature>
<dbReference type="PANTHER" id="PTHR36766">
    <property type="entry name" value="PLANT BROAD-SPECTRUM MILDEW RESISTANCE PROTEIN RPW8"/>
    <property type="match status" value="1"/>
</dbReference>
<dbReference type="Proteomes" id="UP000596660">
    <property type="component" value="Unplaced"/>
</dbReference>
<organism evidence="9 10">
    <name type="scientific">Chenopodium quinoa</name>
    <name type="common">Quinoa</name>
    <dbReference type="NCBI Taxonomy" id="63459"/>
    <lineage>
        <taxon>Eukaryota</taxon>
        <taxon>Viridiplantae</taxon>
        <taxon>Streptophyta</taxon>
        <taxon>Embryophyta</taxon>
        <taxon>Tracheophyta</taxon>
        <taxon>Spermatophyta</taxon>
        <taxon>Magnoliopsida</taxon>
        <taxon>eudicotyledons</taxon>
        <taxon>Gunneridae</taxon>
        <taxon>Pentapetalae</taxon>
        <taxon>Caryophyllales</taxon>
        <taxon>Chenopodiaceae</taxon>
        <taxon>Chenopodioideae</taxon>
        <taxon>Atripliceae</taxon>
        <taxon>Chenopodium</taxon>
    </lineage>
</organism>
<evidence type="ECO:0000259" key="6">
    <source>
        <dbReference type="Pfam" id="PF18052"/>
    </source>
</evidence>
<sequence>MAEGILFGIAEEIIKNLGTRAIDEIVSAWGFKHRLEKLKSTINTIKDVLLDAEERQTDSRVIRSWLNRLATVVYAADDLFDEVATVASQKQILNASKLTKEVHTFFSSSNQILFALNVSKKIKKVRQELDDIVKEGTDFAFVHRPREEGGMIHTSMKRDQTYSFVDSEEVIGRDDDKKAILDILFASGEPENEVLQVIPIVGIGGQGKTTLAQLIYNDPQVDKQFELRLWVCVSDVFDIKIITEKILKSATNEETPNLEMDQLQGLLRNKVGDKRYLLVLDDIWNESREEWLKLRALLKIGRKGSKIIVTTRSREVAKIMGTVPAYDLQGLLEEKAWELFQKMAFEPGQAEQKLRLIEVGKDIVQKCANVPLAIRAVGSLLYGKNESKWLSIKDRSLANILDSQNGIMDILKLSYQQLQSPLKNCFAYCALFPKDHEFNKEALMNLWLAEGFIISRNNEDQSLEELAEEYFLILLQRCFFQDIKRDEWGNISSCKMHDFMHDLAQEVAGVNCKVAMLGESNSNKAIYHLSLAYRLTSEWKIPSWMLKLKHLRTFLLPEQFKDGSAFSKSICQELISGFGCLRVLDLHNLGIRNLPSSIGKLIHLRCLNLSRTSIRELPDSITMLQNLQTLNLFHCYSLRTLPIDMGLLKNLRNLDVHECQFLYRVPSGLGKLTSLNKLPRFPVVYKNSPKIEYKPNTAKLSDLNNLNNLKGVLHIQIFGVLKNTLSEATDANLDGKHGLTKLHIDFDKWLYEDVSGSNHDEPIFTLPNLVHVTLLRCGRCQQVPCFSQLPFLKRLTLVSLQSVEYMENSEPILSLSSKSPIMSSTLFFPSLQELTLIYMDNLKGWWKVGENADISTIESSYDRLLIQRLQSMSFSNLTKLRLDECPKLISLPECPNVEELTLVDTNETISVIKMATASPSTSKLASGSKLKRFTVSNLEDLISLPRECLHQLSSLDVWDKKLVNTEEIGKQVFMSMSSSLRSLSFTHCHSLRFFAQGLEHLTAIEGLVLWNCEQLHLSADEHIPWKYFKSLRSLQFHMIPKLLVLPSGLQHLTNLRSLEITNNDELMELPEWISCFSSLAYMYLRYCPKLTSLPEAFCNLTALNQLKIIKCPGLTEEVLKNLGSRALDEIASAWGFKARLEQLENTIYTIKDVLLDAEERQANSHTVHGWLERLTTAVYAADDLFDEVATVASRQQLTGRNTISKKVQKFFSCSNQTAYAFKISRKIKTVRQELDNIIKDGTQF</sequence>
<feature type="domain" description="NB-ARC" evidence="5">
    <location>
        <begin position="174"/>
        <end position="346"/>
    </location>
</feature>
<keyword evidence="2" id="KW-0547">Nucleotide-binding</keyword>
<evidence type="ECO:0000313" key="10">
    <source>
        <dbReference type="Proteomes" id="UP000596660"/>
    </source>
</evidence>
<proteinExistence type="predicted"/>
<dbReference type="Gene3D" id="1.10.10.10">
    <property type="entry name" value="Winged helix-like DNA-binding domain superfamily/Winged helix DNA-binding domain"/>
    <property type="match status" value="1"/>
</dbReference>
<dbReference type="Gene3D" id="3.40.50.300">
    <property type="entry name" value="P-loop containing nucleotide triphosphate hydrolases"/>
    <property type="match status" value="1"/>
</dbReference>
<evidence type="ECO:0000259" key="5">
    <source>
        <dbReference type="Pfam" id="PF00931"/>
    </source>
</evidence>
<dbReference type="Pfam" id="PF18052">
    <property type="entry name" value="Rx_N"/>
    <property type="match status" value="2"/>
</dbReference>
<dbReference type="SUPFAM" id="SSF52540">
    <property type="entry name" value="P-loop containing nucleoside triphosphate hydrolases"/>
    <property type="match status" value="1"/>
</dbReference>
<accession>A0A803L5X5</accession>
<dbReference type="OMA" id="WHLVEAN"/>
<dbReference type="SUPFAM" id="SSF52047">
    <property type="entry name" value="RNI-like"/>
    <property type="match status" value="1"/>
</dbReference>
<feature type="domain" description="Disease resistance N-terminal" evidence="6">
    <location>
        <begin position="12"/>
        <end position="97"/>
    </location>
</feature>
<dbReference type="Gene3D" id="3.80.10.10">
    <property type="entry name" value="Ribonuclease Inhibitor"/>
    <property type="match status" value="3"/>
</dbReference>
<dbReference type="Gene3D" id="1.20.5.4130">
    <property type="match status" value="2"/>
</dbReference>
<evidence type="ECO:0000259" key="8">
    <source>
        <dbReference type="Pfam" id="PF23598"/>
    </source>
</evidence>
<dbReference type="InterPro" id="IPR032675">
    <property type="entry name" value="LRR_dom_sf"/>
</dbReference>
<evidence type="ECO:0000256" key="3">
    <source>
        <dbReference type="ARBA" id="ARBA00022821"/>
    </source>
</evidence>
<dbReference type="GO" id="GO:0051707">
    <property type="term" value="P:response to other organism"/>
    <property type="evidence" value="ECO:0007669"/>
    <property type="project" value="UniProtKB-ARBA"/>
</dbReference>
<dbReference type="EnsemblPlants" id="AUR62007264-RA">
    <property type="protein sequence ID" value="AUR62007264-RA:cds"/>
    <property type="gene ID" value="AUR62007264"/>
</dbReference>
<keyword evidence="4" id="KW-0067">ATP-binding</keyword>
<dbReference type="PANTHER" id="PTHR36766:SF35">
    <property type="entry name" value="DISEASE RESISTANCE PROTEIN RGA3"/>
    <property type="match status" value="1"/>
</dbReference>
<dbReference type="AlphaFoldDB" id="A0A803L5X5"/>
<dbReference type="FunFam" id="3.40.50.300:FF:001091">
    <property type="entry name" value="Probable disease resistance protein At1g61300"/>
    <property type="match status" value="1"/>
</dbReference>
<dbReference type="InterPro" id="IPR027417">
    <property type="entry name" value="P-loop_NTPase"/>
</dbReference>
<reference evidence="9" key="2">
    <citation type="submission" date="2021-03" db="UniProtKB">
        <authorList>
            <consortium name="EnsemblPlants"/>
        </authorList>
    </citation>
    <scope>IDENTIFICATION</scope>
</reference>
<dbReference type="Pfam" id="PF00931">
    <property type="entry name" value="NB-ARC"/>
    <property type="match status" value="1"/>
</dbReference>
<keyword evidence="3" id="KW-0611">Plant defense</keyword>
<dbReference type="Pfam" id="PF23559">
    <property type="entry name" value="WHD_DRP"/>
    <property type="match status" value="1"/>
</dbReference>
<dbReference type="Pfam" id="PF23598">
    <property type="entry name" value="LRR_14"/>
    <property type="match status" value="1"/>
</dbReference>
<dbReference type="InterPro" id="IPR002182">
    <property type="entry name" value="NB-ARC"/>
</dbReference>
<dbReference type="GO" id="GO:0005524">
    <property type="term" value="F:ATP binding"/>
    <property type="evidence" value="ECO:0007669"/>
    <property type="project" value="UniProtKB-KW"/>
</dbReference>
<feature type="domain" description="Disease resistance protein winged helix" evidence="7">
    <location>
        <begin position="431"/>
        <end position="504"/>
    </location>
</feature>
<evidence type="ECO:0000256" key="4">
    <source>
        <dbReference type="ARBA" id="ARBA00022840"/>
    </source>
</evidence>
<dbReference type="GO" id="GO:0006952">
    <property type="term" value="P:defense response"/>
    <property type="evidence" value="ECO:0007669"/>
    <property type="project" value="UniProtKB-KW"/>
</dbReference>